<evidence type="ECO:0000313" key="2">
    <source>
        <dbReference type="EMBL" id="VTJ74474.1"/>
    </source>
</evidence>
<comment type="caution">
    <text evidence="2">The sequence shown here is derived from an EMBL/GenBank/DDBJ whole genome shotgun (WGS) entry which is preliminary data.</text>
</comment>
<dbReference type="Proteomes" id="UP000335636">
    <property type="component" value="Unassembled WGS sequence"/>
</dbReference>
<organism evidence="2 3">
    <name type="scientific">Marmota monax</name>
    <name type="common">Woodchuck</name>
    <dbReference type="NCBI Taxonomy" id="9995"/>
    <lineage>
        <taxon>Eukaryota</taxon>
        <taxon>Metazoa</taxon>
        <taxon>Chordata</taxon>
        <taxon>Craniata</taxon>
        <taxon>Vertebrata</taxon>
        <taxon>Euteleostomi</taxon>
        <taxon>Mammalia</taxon>
        <taxon>Eutheria</taxon>
        <taxon>Euarchontoglires</taxon>
        <taxon>Glires</taxon>
        <taxon>Rodentia</taxon>
        <taxon>Sciuromorpha</taxon>
        <taxon>Sciuridae</taxon>
        <taxon>Xerinae</taxon>
        <taxon>Marmotini</taxon>
        <taxon>Marmota</taxon>
    </lineage>
</organism>
<accession>A0A5E4BXY1</accession>
<feature type="domain" description="PLC-beta PH" evidence="1">
    <location>
        <begin position="1"/>
        <end position="46"/>
    </location>
</feature>
<dbReference type="SUPFAM" id="SSF50729">
    <property type="entry name" value="PH domain-like"/>
    <property type="match status" value="1"/>
</dbReference>
<evidence type="ECO:0000259" key="1">
    <source>
        <dbReference type="Pfam" id="PF17787"/>
    </source>
</evidence>
<feature type="non-terminal residue" evidence="2">
    <location>
        <position position="1"/>
    </location>
</feature>
<protein>
    <recommendedName>
        <fullName evidence="1">PLC-beta PH domain-containing protein</fullName>
    </recommendedName>
</protein>
<dbReference type="Gene3D" id="2.30.29.240">
    <property type="match status" value="1"/>
</dbReference>
<reference evidence="2" key="1">
    <citation type="submission" date="2019-04" db="EMBL/GenBank/DDBJ databases">
        <authorList>
            <person name="Alioto T."/>
            <person name="Alioto T."/>
        </authorList>
    </citation>
    <scope>NUCLEOTIDE SEQUENCE [LARGE SCALE GENOMIC DNA]</scope>
</reference>
<evidence type="ECO:0000313" key="3">
    <source>
        <dbReference type="Proteomes" id="UP000335636"/>
    </source>
</evidence>
<name>A0A5E4BXY1_MARMO</name>
<dbReference type="Pfam" id="PF17787">
    <property type="entry name" value="PH_14"/>
    <property type="match status" value="1"/>
</dbReference>
<gene>
    <name evidence="2" type="ORF">MONAX_5E047800</name>
</gene>
<sequence>DPKLRELLDVGNIGRLEHRMITVVYGPDLVNISHLNLVAFQEEVAKVQ</sequence>
<keyword evidence="3" id="KW-1185">Reference proteome</keyword>
<proteinExistence type="predicted"/>
<dbReference type="EMBL" id="CABDUW010000744">
    <property type="protein sequence ID" value="VTJ74474.1"/>
    <property type="molecule type" value="Genomic_DNA"/>
</dbReference>
<dbReference type="InterPro" id="IPR037862">
    <property type="entry name" value="PLC-beta_PH"/>
</dbReference>
<dbReference type="AlphaFoldDB" id="A0A5E4BXY1"/>